<sequence length="195" mass="21431">MRVPLPRLAQLTHLFSANAAAVFWNRYMLASLRRHRDPFGSNDVLPSPTSTSSEVDIGPDDRTLVNSTRNPSHSDEAGSILLSDVPEDAVCVNPQYVSCHLPTSSRPHDTLVRLSIIHPIPTAENLLAHESICPSTTLDALISPPSCTPALTPPPTHYKRRRARIISSNEDRDPDPDPISTGPDIDIDCTLRFPF</sequence>
<evidence type="ECO:0000313" key="2">
    <source>
        <dbReference type="Proteomes" id="UP001207468"/>
    </source>
</evidence>
<protein>
    <submittedName>
        <fullName evidence="1">Uncharacterized protein</fullName>
    </submittedName>
</protein>
<dbReference type="Proteomes" id="UP001207468">
    <property type="component" value="Unassembled WGS sequence"/>
</dbReference>
<reference evidence="1" key="1">
    <citation type="submission" date="2021-03" db="EMBL/GenBank/DDBJ databases">
        <title>Evolutionary priming and transition to the ectomycorrhizal habit in an iconic lineage of mushroom-forming fungi: is preadaptation a requirement?</title>
        <authorList>
            <consortium name="DOE Joint Genome Institute"/>
            <person name="Looney B.P."/>
            <person name="Miyauchi S."/>
            <person name="Morin E."/>
            <person name="Drula E."/>
            <person name="Courty P.E."/>
            <person name="Chicoki N."/>
            <person name="Fauchery L."/>
            <person name="Kohler A."/>
            <person name="Kuo A."/>
            <person name="LaButti K."/>
            <person name="Pangilinan J."/>
            <person name="Lipzen A."/>
            <person name="Riley R."/>
            <person name="Andreopoulos W."/>
            <person name="He G."/>
            <person name="Johnson J."/>
            <person name="Barry K.W."/>
            <person name="Grigoriev I.V."/>
            <person name="Nagy L."/>
            <person name="Hibbett D."/>
            <person name="Henrissat B."/>
            <person name="Matheny P.B."/>
            <person name="Labbe J."/>
            <person name="Martin A.F."/>
        </authorList>
    </citation>
    <scope>NUCLEOTIDE SEQUENCE</scope>
    <source>
        <strain evidence="1">BPL698</strain>
    </source>
</reference>
<gene>
    <name evidence="1" type="ORF">F5148DRAFT_734629</name>
</gene>
<proteinExistence type="predicted"/>
<evidence type="ECO:0000313" key="1">
    <source>
        <dbReference type="EMBL" id="KAI9509584.1"/>
    </source>
</evidence>
<accession>A0ACC0UCZ0</accession>
<keyword evidence="2" id="KW-1185">Reference proteome</keyword>
<dbReference type="EMBL" id="JAGFNK010000060">
    <property type="protein sequence ID" value="KAI9509584.1"/>
    <property type="molecule type" value="Genomic_DNA"/>
</dbReference>
<name>A0ACC0UCZ0_9AGAM</name>
<organism evidence="1 2">
    <name type="scientific">Russula earlei</name>
    <dbReference type="NCBI Taxonomy" id="71964"/>
    <lineage>
        <taxon>Eukaryota</taxon>
        <taxon>Fungi</taxon>
        <taxon>Dikarya</taxon>
        <taxon>Basidiomycota</taxon>
        <taxon>Agaricomycotina</taxon>
        <taxon>Agaricomycetes</taxon>
        <taxon>Russulales</taxon>
        <taxon>Russulaceae</taxon>
        <taxon>Russula</taxon>
    </lineage>
</organism>
<comment type="caution">
    <text evidence="1">The sequence shown here is derived from an EMBL/GenBank/DDBJ whole genome shotgun (WGS) entry which is preliminary data.</text>
</comment>